<reference evidence="3" key="1">
    <citation type="journal article" date="2017" name="Genome Biol.">
        <title>Comparative genomics reveals high biological diversity and specific adaptations in the industrially and medically important fungal genus Aspergillus.</title>
        <authorList>
            <person name="de Vries R.P."/>
            <person name="Riley R."/>
            <person name="Wiebenga A."/>
            <person name="Aguilar-Osorio G."/>
            <person name="Amillis S."/>
            <person name="Uchima C.A."/>
            <person name="Anderluh G."/>
            <person name="Asadollahi M."/>
            <person name="Askin M."/>
            <person name="Barry K."/>
            <person name="Battaglia E."/>
            <person name="Bayram O."/>
            <person name="Benocci T."/>
            <person name="Braus-Stromeyer S.A."/>
            <person name="Caldana C."/>
            <person name="Canovas D."/>
            <person name="Cerqueira G.C."/>
            <person name="Chen F."/>
            <person name="Chen W."/>
            <person name="Choi C."/>
            <person name="Clum A."/>
            <person name="Dos Santos R.A."/>
            <person name="Damasio A.R."/>
            <person name="Diallinas G."/>
            <person name="Emri T."/>
            <person name="Fekete E."/>
            <person name="Flipphi M."/>
            <person name="Freyberg S."/>
            <person name="Gallo A."/>
            <person name="Gournas C."/>
            <person name="Habgood R."/>
            <person name="Hainaut M."/>
            <person name="Harispe M.L."/>
            <person name="Henrissat B."/>
            <person name="Hilden K.S."/>
            <person name="Hope R."/>
            <person name="Hossain A."/>
            <person name="Karabika E."/>
            <person name="Karaffa L."/>
            <person name="Karanyi Z."/>
            <person name="Krasevec N."/>
            <person name="Kuo A."/>
            <person name="Kusch H."/>
            <person name="LaButti K."/>
            <person name="Lagendijk E.L."/>
            <person name="Lapidus A."/>
            <person name="Levasseur A."/>
            <person name="Lindquist E."/>
            <person name="Lipzen A."/>
            <person name="Logrieco A.F."/>
            <person name="MacCabe A."/>
            <person name="Maekelae M.R."/>
            <person name="Malavazi I."/>
            <person name="Melin P."/>
            <person name="Meyer V."/>
            <person name="Mielnichuk N."/>
            <person name="Miskei M."/>
            <person name="Molnar A.P."/>
            <person name="Mule G."/>
            <person name="Ngan C.Y."/>
            <person name="Orejas M."/>
            <person name="Orosz E."/>
            <person name="Ouedraogo J.P."/>
            <person name="Overkamp K.M."/>
            <person name="Park H.-S."/>
            <person name="Perrone G."/>
            <person name="Piumi F."/>
            <person name="Punt P.J."/>
            <person name="Ram A.F."/>
            <person name="Ramon A."/>
            <person name="Rauscher S."/>
            <person name="Record E."/>
            <person name="Riano-Pachon D.M."/>
            <person name="Robert V."/>
            <person name="Roehrig J."/>
            <person name="Ruller R."/>
            <person name="Salamov A."/>
            <person name="Salih N.S."/>
            <person name="Samson R.A."/>
            <person name="Sandor E."/>
            <person name="Sanguinetti M."/>
            <person name="Schuetze T."/>
            <person name="Sepcic K."/>
            <person name="Shelest E."/>
            <person name="Sherlock G."/>
            <person name="Sophianopoulou V."/>
            <person name="Squina F.M."/>
            <person name="Sun H."/>
            <person name="Susca A."/>
            <person name="Todd R.B."/>
            <person name="Tsang A."/>
            <person name="Unkles S.E."/>
            <person name="van de Wiele N."/>
            <person name="van Rossen-Uffink D."/>
            <person name="Oliveira J.V."/>
            <person name="Vesth T.C."/>
            <person name="Visser J."/>
            <person name="Yu J.-H."/>
            <person name="Zhou M."/>
            <person name="Andersen M.R."/>
            <person name="Archer D.B."/>
            <person name="Baker S.E."/>
            <person name="Benoit I."/>
            <person name="Brakhage A.A."/>
            <person name="Braus G.H."/>
            <person name="Fischer R."/>
            <person name="Frisvad J.C."/>
            <person name="Goldman G.H."/>
            <person name="Houbraken J."/>
            <person name="Oakley B."/>
            <person name="Pocsi I."/>
            <person name="Scazzocchio C."/>
            <person name="Seiboth B."/>
            <person name="vanKuyk P.A."/>
            <person name="Wortman J."/>
            <person name="Dyer P.S."/>
            <person name="Grigoriev I.V."/>
        </authorList>
    </citation>
    <scope>NUCLEOTIDE SEQUENCE [LARGE SCALE GENOMIC DNA]</scope>
    <source>
        <strain evidence="3">DTO 134E9</strain>
    </source>
</reference>
<organism evidence="2 3">
    <name type="scientific">Aspergillus wentii DTO 134E9</name>
    <dbReference type="NCBI Taxonomy" id="1073089"/>
    <lineage>
        <taxon>Eukaryota</taxon>
        <taxon>Fungi</taxon>
        <taxon>Dikarya</taxon>
        <taxon>Ascomycota</taxon>
        <taxon>Pezizomycotina</taxon>
        <taxon>Eurotiomycetes</taxon>
        <taxon>Eurotiomycetidae</taxon>
        <taxon>Eurotiales</taxon>
        <taxon>Aspergillaceae</taxon>
        <taxon>Aspergillus</taxon>
        <taxon>Aspergillus subgen. Cremei</taxon>
    </lineage>
</organism>
<dbReference type="AlphaFoldDB" id="A0A1L9RX44"/>
<evidence type="ECO:0000256" key="1">
    <source>
        <dbReference type="SAM" id="MobiDB-lite"/>
    </source>
</evidence>
<dbReference type="RefSeq" id="XP_040693186.1">
    <property type="nucleotide sequence ID" value="XM_040827731.1"/>
</dbReference>
<dbReference type="InterPro" id="IPR053044">
    <property type="entry name" value="Metallo-hydrolase/TatD-type"/>
</dbReference>
<proteinExistence type="predicted"/>
<evidence type="ECO:0000313" key="2">
    <source>
        <dbReference type="EMBL" id="OJJ39510.1"/>
    </source>
</evidence>
<name>A0A1L9RX44_ASPWE</name>
<feature type="compositionally biased region" description="Basic and acidic residues" evidence="1">
    <location>
        <begin position="245"/>
        <end position="263"/>
    </location>
</feature>
<dbReference type="PANTHER" id="PTHR47345">
    <property type="entry name" value="CUT9-INTERACTING PROTEIN SCN1"/>
    <property type="match status" value="1"/>
</dbReference>
<feature type="region of interest" description="Disordered" evidence="1">
    <location>
        <begin position="245"/>
        <end position="282"/>
    </location>
</feature>
<dbReference type="Proteomes" id="UP000184383">
    <property type="component" value="Unassembled WGS sequence"/>
</dbReference>
<dbReference type="InterPro" id="IPR032466">
    <property type="entry name" value="Metal_Hydrolase"/>
</dbReference>
<keyword evidence="3" id="KW-1185">Reference proteome</keyword>
<dbReference type="Gene3D" id="3.20.20.140">
    <property type="entry name" value="Metal-dependent hydrolases"/>
    <property type="match status" value="1"/>
</dbReference>
<feature type="compositionally biased region" description="Polar residues" evidence="1">
    <location>
        <begin position="174"/>
        <end position="183"/>
    </location>
</feature>
<dbReference type="EMBL" id="KV878210">
    <property type="protein sequence ID" value="OJJ39510.1"/>
    <property type="molecule type" value="Genomic_DNA"/>
</dbReference>
<protein>
    <recommendedName>
        <fullName evidence="4">Amidohydrolase-related domain-containing protein</fullName>
    </recommendedName>
</protein>
<sequence length="406" mass="45969">MAQDETAFPWEIGVFDAHCHPTDTMASIAEIPRMKATTLTVMATRGEDQDLVFQTAAPVEATKSVTTSRKKERILPCFGWHPWFSHQIFDDEGTRKDEDDPFMTTQLKQAHYEKVLTPSPDDETFIFALPDPKPLSHLISETRTRLLAHPTALVGEVGLDRAFRLPNAWTKQEVQSRDATMTPGSREGRSLSPYRVQLDHQKTVLRAQLQLAGELSRPVSVHSVQAHGAVFDLLKELWSGHERKVLSRRERKQRDAERSQRGEADEEDEEKEASSKTNATPFPFPSRICMHSYSGPVDPVRQFLDPSNPSDVYFSFSSLINFSGPSSQKVIQVIKALPDDRVLIESDLHTAGKQMDDLLEEVARQVCDVRGWDLRKGVQQLADNWRRFVYGSSEVLPNGHDVLNKR</sequence>
<dbReference type="SUPFAM" id="SSF51556">
    <property type="entry name" value="Metallo-dependent hydrolases"/>
    <property type="match status" value="1"/>
</dbReference>
<dbReference type="VEuPathDB" id="FungiDB:ASPWEDRAFT_105502"/>
<dbReference type="PANTHER" id="PTHR47345:SF1">
    <property type="entry name" value="CUT9-INTERACTING PROTEIN SCN1"/>
    <property type="match status" value="1"/>
</dbReference>
<dbReference type="OrthoDB" id="413993at2759"/>
<feature type="region of interest" description="Disordered" evidence="1">
    <location>
        <begin position="174"/>
        <end position="193"/>
    </location>
</feature>
<dbReference type="Pfam" id="PF01026">
    <property type="entry name" value="TatD_DNase"/>
    <property type="match status" value="1"/>
</dbReference>
<dbReference type="InterPro" id="IPR001130">
    <property type="entry name" value="TatD-like"/>
</dbReference>
<dbReference type="GO" id="GO:0016788">
    <property type="term" value="F:hydrolase activity, acting on ester bonds"/>
    <property type="evidence" value="ECO:0007669"/>
    <property type="project" value="InterPro"/>
</dbReference>
<accession>A0A1L9RX44</accession>
<evidence type="ECO:0008006" key="4">
    <source>
        <dbReference type="Google" id="ProtNLM"/>
    </source>
</evidence>
<evidence type="ECO:0000313" key="3">
    <source>
        <dbReference type="Proteomes" id="UP000184383"/>
    </source>
</evidence>
<gene>
    <name evidence="2" type="ORF">ASPWEDRAFT_105502</name>
</gene>
<dbReference type="GeneID" id="63743579"/>